<evidence type="ECO:0000313" key="3">
    <source>
        <dbReference type="Proteomes" id="UP000219329"/>
    </source>
</evidence>
<keyword evidence="1" id="KW-0812">Transmembrane</keyword>
<dbReference type="InterPro" id="IPR046162">
    <property type="entry name" value="DUF6164"/>
</dbReference>
<accession>A0A2A5WE69</accession>
<dbReference type="Pfam" id="PF19661">
    <property type="entry name" value="DUF6164"/>
    <property type="match status" value="1"/>
</dbReference>
<dbReference type="Proteomes" id="UP000219329">
    <property type="component" value="Unassembled WGS sequence"/>
</dbReference>
<sequence length="119" mass="14257">MSKLLFKMHHVPEDEAREVRELLASNKIEFFETFAGNWGVSMPALWLKKKGQYKHARRLIDDYQQQRSLKMREEYEQEKQSGEAKTLWHSFTENPSRFILYMGLAIAILYFSLKFFLSF</sequence>
<evidence type="ECO:0000313" key="2">
    <source>
        <dbReference type="EMBL" id="PDH34578.1"/>
    </source>
</evidence>
<feature type="transmembrane region" description="Helical" evidence="1">
    <location>
        <begin position="98"/>
        <end position="117"/>
    </location>
</feature>
<proteinExistence type="predicted"/>
<keyword evidence="1" id="KW-1133">Transmembrane helix</keyword>
<dbReference type="EMBL" id="NTJZ01000003">
    <property type="protein sequence ID" value="PDH34578.1"/>
    <property type="molecule type" value="Genomic_DNA"/>
</dbReference>
<dbReference type="AlphaFoldDB" id="A0A2A5WE69"/>
<organism evidence="2 3">
    <name type="scientific">OM182 bacterium MED-G28</name>
    <dbReference type="NCBI Taxonomy" id="1986256"/>
    <lineage>
        <taxon>Bacteria</taxon>
        <taxon>Pseudomonadati</taxon>
        <taxon>Pseudomonadota</taxon>
        <taxon>Gammaproteobacteria</taxon>
        <taxon>OMG group</taxon>
        <taxon>OM182 clade</taxon>
    </lineage>
</organism>
<reference evidence="2 3" key="1">
    <citation type="submission" date="2017-08" db="EMBL/GenBank/DDBJ databases">
        <title>Fine stratification of microbial communities through a metagenomic profile of the photic zone.</title>
        <authorList>
            <person name="Haro-Moreno J.M."/>
            <person name="Lopez-Perez M."/>
            <person name="De La Torre J."/>
            <person name="Picazo A."/>
            <person name="Camacho A."/>
            <person name="Rodriguez-Valera F."/>
        </authorList>
    </citation>
    <scope>NUCLEOTIDE SEQUENCE [LARGE SCALE GENOMIC DNA]</scope>
    <source>
        <strain evidence="2">MED-G28</strain>
    </source>
</reference>
<evidence type="ECO:0008006" key="4">
    <source>
        <dbReference type="Google" id="ProtNLM"/>
    </source>
</evidence>
<keyword evidence="1" id="KW-0472">Membrane</keyword>
<evidence type="ECO:0000256" key="1">
    <source>
        <dbReference type="SAM" id="Phobius"/>
    </source>
</evidence>
<protein>
    <recommendedName>
        <fullName evidence="4">DUF2007 domain-containing protein</fullName>
    </recommendedName>
</protein>
<name>A0A2A5WE69_9GAMM</name>
<gene>
    <name evidence="2" type="ORF">CNF02_04255</name>
</gene>
<comment type="caution">
    <text evidence="2">The sequence shown here is derived from an EMBL/GenBank/DDBJ whole genome shotgun (WGS) entry which is preliminary data.</text>
</comment>